<reference evidence="2 3" key="1">
    <citation type="journal article" date="2018" name="Mol. Biol. Evol.">
        <title>Analysis of the draft genome of the red seaweed Gracilariopsis chorda provides insights into genome size evolution in Rhodophyta.</title>
        <authorList>
            <person name="Lee J."/>
            <person name="Yang E.C."/>
            <person name="Graf L."/>
            <person name="Yang J.H."/>
            <person name="Qiu H."/>
            <person name="Zel Zion U."/>
            <person name="Chan C.X."/>
            <person name="Stephens T.G."/>
            <person name="Weber A.P.M."/>
            <person name="Boo G.H."/>
            <person name="Boo S.M."/>
            <person name="Kim K.M."/>
            <person name="Shin Y."/>
            <person name="Jung M."/>
            <person name="Lee S.J."/>
            <person name="Yim H.S."/>
            <person name="Lee J.H."/>
            <person name="Bhattacharya D."/>
            <person name="Yoon H.S."/>
        </authorList>
    </citation>
    <scope>NUCLEOTIDE SEQUENCE [LARGE SCALE GENOMIC DNA]</scope>
    <source>
        <strain evidence="2 3">SKKU-2015</strain>
        <tissue evidence="2">Whole body</tissue>
    </source>
</reference>
<comment type="caution">
    <text evidence="2">The sequence shown here is derived from an EMBL/GenBank/DDBJ whole genome shotgun (WGS) entry which is preliminary data.</text>
</comment>
<keyword evidence="1" id="KW-0732">Signal</keyword>
<sequence length="192" mass="20786">MSTLSFIFIGLCLSAASACTTQSTPFDSSLIGLRYGRAATCGPARFNAYSSVIFGASNITLSPLDSSFNHGGTPAGYVCARKLIFKFGNVQRPELEILPRVIIPPELGNDQSYCGPAQQNGKKTARPMGPTRQTYQDAVSETIAEVKLIRDYGCESVNGSPFPVQINNFKNVKADAAITYLYGIAHRYRLCL</sequence>
<dbReference type="AlphaFoldDB" id="A0A2V3J9Z4"/>
<dbReference type="Proteomes" id="UP000247409">
    <property type="component" value="Unassembled WGS sequence"/>
</dbReference>
<accession>A0A2V3J9Z4</accession>
<keyword evidence="3" id="KW-1185">Reference proteome</keyword>
<feature type="signal peptide" evidence="1">
    <location>
        <begin position="1"/>
        <end position="18"/>
    </location>
</feature>
<evidence type="ECO:0000313" key="3">
    <source>
        <dbReference type="Proteomes" id="UP000247409"/>
    </source>
</evidence>
<gene>
    <name evidence="2" type="ORF">BWQ96_00498</name>
</gene>
<dbReference type="EMBL" id="NBIV01000003">
    <property type="protein sequence ID" value="PXF49620.1"/>
    <property type="molecule type" value="Genomic_DNA"/>
</dbReference>
<feature type="chain" id="PRO_5016025819" evidence="1">
    <location>
        <begin position="19"/>
        <end position="192"/>
    </location>
</feature>
<evidence type="ECO:0000256" key="1">
    <source>
        <dbReference type="SAM" id="SignalP"/>
    </source>
</evidence>
<name>A0A2V3J9Z4_9FLOR</name>
<protein>
    <submittedName>
        <fullName evidence="2">Uncharacterized protein</fullName>
    </submittedName>
</protein>
<evidence type="ECO:0000313" key="2">
    <source>
        <dbReference type="EMBL" id="PXF49620.1"/>
    </source>
</evidence>
<proteinExistence type="predicted"/>
<organism evidence="2 3">
    <name type="scientific">Gracilariopsis chorda</name>
    <dbReference type="NCBI Taxonomy" id="448386"/>
    <lineage>
        <taxon>Eukaryota</taxon>
        <taxon>Rhodophyta</taxon>
        <taxon>Florideophyceae</taxon>
        <taxon>Rhodymeniophycidae</taxon>
        <taxon>Gracilariales</taxon>
        <taxon>Gracilariaceae</taxon>
        <taxon>Gracilariopsis</taxon>
    </lineage>
</organism>